<feature type="region of interest" description="Disordered" evidence="1">
    <location>
        <begin position="142"/>
        <end position="187"/>
    </location>
</feature>
<feature type="region of interest" description="Disordered" evidence="1">
    <location>
        <begin position="220"/>
        <end position="254"/>
    </location>
</feature>
<keyword evidence="3" id="KW-1185">Reference proteome</keyword>
<evidence type="ECO:0000256" key="1">
    <source>
        <dbReference type="SAM" id="MobiDB-lite"/>
    </source>
</evidence>
<protein>
    <submittedName>
        <fullName evidence="2">Uncharacterized protein</fullName>
    </submittedName>
</protein>
<feature type="non-terminal residue" evidence="2">
    <location>
        <position position="1"/>
    </location>
</feature>
<dbReference type="GeneID" id="70191625"/>
<proteinExistence type="predicted"/>
<feature type="region of interest" description="Disordered" evidence="1">
    <location>
        <begin position="267"/>
        <end position="412"/>
    </location>
</feature>
<dbReference type="AlphaFoldDB" id="A0A9P8Y0Z3"/>
<sequence length="412" mass="44046">KHLRSAGKAIRTEPGRIRQLLPGIPALANRHEHVQVKILTSPISPNTTMRPFPAIAVIIAGARPLVQALPLPQFAIDLTGFPSLPDNVASPSGDNFQPSKRLDFGEVVVKLPNFAEGTVPSPADPDVASRSPRLPYWPEDPFLDPTAGPIHFDPPPDPIAGLTSASAESSYSSPEPDSNVASRGASAARGLDDAPWNALNEGEALPASKRFDLDVGADRTLGTVGRSPSVPPGPDVAFRGPRIPWRPSEDPCSDHWATRIHKDALLEPFPLPHHPPAGSSSSSSDPSPDVAPRDEPEDESIPDWLYDPLVHRDAGGLTSPSNPRSAKSSRNAPAGATLREAAQAESRKRLQGVDEHSNMHIDKARMPHPAEPNSSHSPLADPDVAPHNEPEEEGNIHSGEYYPGLFTYSTTP</sequence>
<evidence type="ECO:0000313" key="3">
    <source>
        <dbReference type="Proteomes" id="UP000756346"/>
    </source>
</evidence>
<dbReference type="RefSeq" id="XP_046008394.1">
    <property type="nucleotide sequence ID" value="XM_046162079.1"/>
</dbReference>
<name>A0A9P8Y0Z3_9PEZI</name>
<reference evidence="2" key="1">
    <citation type="journal article" date="2021" name="Nat. Commun.">
        <title>Genetic determinants of endophytism in the Arabidopsis root mycobiome.</title>
        <authorList>
            <person name="Mesny F."/>
            <person name="Miyauchi S."/>
            <person name="Thiergart T."/>
            <person name="Pickel B."/>
            <person name="Atanasova L."/>
            <person name="Karlsson M."/>
            <person name="Huettel B."/>
            <person name="Barry K.W."/>
            <person name="Haridas S."/>
            <person name="Chen C."/>
            <person name="Bauer D."/>
            <person name="Andreopoulos W."/>
            <person name="Pangilinan J."/>
            <person name="LaButti K."/>
            <person name="Riley R."/>
            <person name="Lipzen A."/>
            <person name="Clum A."/>
            <person name="Drula E."/>
            <person name="Henrissat B."/>
            <person name="Kohler A."/>
            <person name="Grigoriev I.V."/>
            <person name="Martin F.M."/>
            <person name="Hacquard S."/>
        </authorList>
    </citation>
    <scope>NUCLEOTIDE SEQUENCE</scope>
    <source>
        <strain evidence="2">MPI-CAGE-CH-0230</strain>
    </source>
</reference>
<dbReference type="EMBL" id="JAGTJQ010000009">
    <property type="protein sequence ID" value="KAH7024846.1"/>
    <property type="molecule type" value="Genomic_DNA"/>
</dbReference>
<gene>
    <name evidence="2" type="ORF">B0I36DRAFT_416619</name>
</gene>
<feature type="compositionally biased region" description="Low complexity" evidence="1">
    <location>
        <begin position="164"/>
        <end position="178"/>
    </location>
</feature>
<dbReference type="Proteomes" id="UP000756346">
    <property type="component" value="Unassembled WGS sequence"/>
</dbReference>
<evidence type="ECO:0000313" key="2">
    <source>
        <dbReference type="EMBL" id="KAH7024846.1"/>
    </source>
</evidence>
<comment type="caution">
    <text evidence="2">The sequence shown here is derived from an EMBL/GenBank/DDBJ whole genome shotgun (WGS) entry which is preliminary data.</text>
</comment>
<organism evidence="2 3">
    <name type="scientific">Microdochium trichocladiopsis</name>
    <dbReference type="NCBI Taxonomy" id="1682393"/>
    <lineage>
        <taxon>Eukaryota</taxon>
        <taxon>Fungi</taxon>
        <taxon>Dikarya</taxon>
        <taxon>Ascomycota</taxon>
        <taxon>Pezizomycotina</taxon>
        <taxon>Sordariomycetes</taxon>
        <taxon>Xylariomycetidae</taxon>
        <taxon>Xylariales</taxon>
        <taxon>Microdochiaceae</taxon>
        <taxon>Microdochium</taxon>
    </lineage>
</organism>
<feature type="compositionally biased region" description="Low complexity" evidence="1">
    <location>
        <begin position="276"/>
        <end position="290"/>
    </location>
</feature>
<accession>A0A9P8Y0Z3</accession>
<feature type="compositionally biased region" description="Polar residues" evidence="1">
    <location>
        <begin position="318"/>
        <end position="331"/>
    </location>
</feature>
<feature type="compositionally biased region" description="Basic and acidic residues" evidence="1">
    <location>
        <begin position="345"/>
        <end position="365"/>
    </location>
</feature>